<evidence type="ECO:0000256" key="3">
    <source>
        <dbReference type="ARBA" id="ARBA00019132"/>
    </source>
</evidence>
<reference evidence="10" key="1">
    <citation type="submission" date="2023-06" db="EMBL/GenBank/DDBJ databases">
        <title>Genome-scale phylogeny and comparative genomics of the fungal order Sordariales.</title>
        <authorList>
            <consortium name="Lawrence Berkeley National Laboratory"/>
            <person name="Hensen N."/>
            <person name="Bonometti L."/>
            <person name="Westerberg I."/>
            <person name="Brannstrom I.O."/>
            <person name="Guillou S."/>
            <person name="Cros-Aarteil S."/>
            <person name="Calhoun S."/>
            <person name="Haridas S."/>
            <person name="Kuo A."/>
            <person name="Mondo S."/>
            <person name="Pangilinan J."/>
            <person name="Riley R."/>
            <person name="LaButti K."/>
            <person name="Andreopoulos B."/>
            <person name="Lipzen A."/>
            <person name="Chen C."/>
            <person name="Yanf M."/>
            <person name="Daum C."/>
            <person name="Ng V."/>
            <person name="Clum A."/>
            <person name="Steindorff A."/>
            <person name="Ohm R."/>
            <person name="Martin F."/>
            <person name="Silar P."/>
            <person name="Natvig D."/>
            <person name="Lalanne C."/>
            <person name="Gautier V."/>
            <person name="Ament-velasquez S.L."/>
            <person name="Kruys A."/>
            <person name="Hutchinson M.I."/>
            <person name="Powell A.J."/>
            <person name="Barry K."/>
            <person name="Miller A.N."/>
            <person name="Grigoriev I.V."/>
            <person name="Debuchy R."/>
            <person name="Gladieux P."/>
            <person name="Thoren M.H."/>
            <person name="Johannesson H."/>
        </authorList>
    </citation>
    <scope>NUCLEOTIDE SEQUENCE</scope>
    <source>
        <strain evidence="10">SMH3391-2</strain>
    </source>
</reference>
<dbReference type="GO" id="GO:0035267">
    <property type="term" value="C:NuA4 histone acetyltransferase complex"/>
    <property type="evidence" value="ECO:0007669"/>
    <property type="project" value="InterPro"/>
</dbReference>
<dbReference type="GO" id="GO:0003714">
    <property type="term" value="F:transcription corepressor activity"/>
    <property type="evidence" value="ECO:0007669"/>
    <property type="project" value="TreeGrafter"/>
</dbReference>
<dbReference type="Gene3D" id="1.10.10.60">
    <property type="entry name" value="Homeodomain-like"/>
    <property type="match status" value="1"/>
</dbReference>
<feature type="compositionally biased region" description="Low complexity" evidence="8">
    <location>
        <begin position="393"/>
        <end position="409"/>
    </location>
</feature>
<feature type="compositionally biased region" description="Low complexity" evidence="8">
    <location>
        <begin position="365"/>
        <end position="374"/>
    </location>
</feature>
<dbReference type="GO" id="GO:0000122">
    <property type="term" value="P:negative regulation of transcription by RNA polymerase II"/>
    <property type="evidence" value="ECO:0007669"/>
    <property type="project" value="TreeGrafter"/>
</dbReference>
<gene>
    <name evidence="10" type="ORF">B0T17DRAFT_497928</name>
</gene>
<evidence type="ECO:0000256" key="2">
    <source>
        <dbReference type="ARBA" id="ARBA00006918"/>
    </source>
</evidence>
<dbReference type="GO" id="GO:0006338">
    <property type="term" value="P:chromatin remodeling"/>
    <property type="evidence" value="ECO:0007669"/>
    <property type="project" value="InterPro"/>
</dbReference>
<organism evidence="10 11">
    <name type="scientific">Bombardia bombarda</name>
    <dbReference type="NCBI Taxonomy" id="252184"/>
    <lineage>
        <taxon>Eukaryota</taxon>
        <taxon>Fungi</taxon>
        <taxon>Dikarya</taxon>
        <taxon>Ascomycota</taxon>
        <taxon>Pezizomycotina</taxon>
        <taxon>Sordariomycetes</taxon>
        <taxon>Sordariomycetidae</taxon>
        <taxon>Sordariales</taxon>
        <taxon>Lasiosphaeriaceae</taxon>
        <taxon>Bombardia</taxon>
    </lineage>
</organism>
<name>A0AA40BV96_9PEZI</name>
<dbReference type="PANTHER" id="PTHR12855:SF10">
    <property type="entry name" value="DNA METHYLTRANSFERASE 1-ASSOCIATED PROTEIN 1"/>
    <property type="match status" value="1"/>
</dbReference>
<comment type="caution">
    <text evidence="10">The sequence shown here is derived from an EMBL/GenBank/DDBJ whole genome shotgun (WGS) entry which is preliminary data.</text>
</comment>
<evidence type="ECO:0000256" key="6">
    <source>
        <dbReference type="ARBA" id="ARBA00023163"/>
    </source>
</evidence>
<feature type="region of interest" description="Disordered" evidence="8">
    <location>
        <begin position="1"/>
        <end position="43"/>
    </location>
</feature>
<dbReference type="InterPro" id="IPR032563">
    <property type="entry name" value="DAMP1_SANT-like"/>
</dbReference>
<evidence type="ECO:0000313" key="11">
    <source>
        <dbReference type="Proteomes" id="UP001174934"/>
    </source>
</evidence>
<comment type="subcellular location">
    <subcellularLocation>
        <location evidence="1">Nucleus</location>
    </subcellularLocation>
</comment>
<evidence type="ECO:0000259" key="9">
    <source>
        <dbReference type="Pfam" id="PF16282"/>
    </source>
</evidence>
<dbReference type="InterPro" id="IPR027109">
    <property type="entry name" value="Swc4/Dmap1"/>
</dbReference>
<dbReference type="Pfam" id="PF16282">
    <property type="entry name" value="SANT_DAMP1_like"/>
    <property type="match status" value="1"/>
</dbReference>
<keyword evidence="7" id="KW-0539">Nucleus</keyword>
<protein>
    <recommendedName>
        <fullName evidence="3">SWR1-complex protein 4</fullName>
    </recommendedName>
</protein>
<proteinExistence type="inferred from homology"/>
<keyword evidence="6" id="KW-0804">Transcription</keyword>
<evidence type="ECO:0000256" key="4">
    <source>
        <dbReference type="ARBA" id="ARBA00022853"/>
    </source>
</evidence>
<evidence type="ECO:0000313" key="10">
    <source>
        <dbReference type="EMBL" id="KAK0615006.1"/>
    </source>
</evidence>
<feature type="region of interest" description="Disordered" evidence="8">
    <location>
        <begin position="521"/>
        <end position="602"/>
    </location>
</feature>
<dbReference type="Proteomes" id="UP001174934">
    <property type="component" value="Unassembled WGS sequence"/>
</dbReference>
<dbReference type="GO" id="GO:0006281">
    <property type="term" value="P:DNA repair"/>
    <property type="evidence" value="ECO:0007669"/>
    <property type="project" value="InterPro"/>
</dbReference>
<dbReference type="AlphaFoldDB" id="A0AA40BV96"/>
<evidence type="ECO:0000256" key="5">
    <source>
        <dbReference type="ARBA" id="ARBA00023015"/>
    </source>
</evidence>
<feature type="compositionally biased region" description="Basic and acidic residues" evidence="8">
    <location>
        <begin position="521"/>
        <end position="540"/>
    </location>
</feature>
<comment type="similarity">
    <text evidence="2">Belongs to the SWC4 family.</text>
</comment>
<accession>A0AA40BV96</accession>
<feature type="region of interest" description="Disordered" evidence="8">
    <location>
        <begin position="343"/>
        <end position="422"/>
    </location>
</feature>
<evidence type="ECO:0000256" key="1">
    <source>
        <dbReference type="ARBA" id="ARBA00004123"/>
    </source>
</evidence>
<dbReference type="GO" id="GO:0000812">
    <property type="term" value="C:Swr1 complex"/>
    <property type="evidence" value="ECO:0007669"/>
    <property type="project" value="TreeGrafter"/>
</dbReference>
<keyword evidence="11" id="KW-1185">Reference proteome</keyword>
<keyword evidence="5" id="KW-0805">Transcription regulation</keyword>
<feature type="region of interest" description="Disordered" evidence="8">
    <location>
        <begin position="97"/>
        <end position="126"/>
    </location>
</feature>
<dbReference type="EMBL" id="JAULSR010000007">
    <property type="protein sequence ID" value="KAK0615006.1"/>
    <property type="molecule type" value="Genomic_DNA"/>
</dbReference>
<keyword evidence="4" id="KW-0156">Chromatin regulator</keyword>
<evidence type="ECO:0000256" key="8">
    <source>
        <dbReference type="SAM" id="MobiDB-lite"/>
    </source>
</evidence>
<feature type="domain" description="DAMP1 SANT/Myb-like" evidence="9">
    <location>
        <begin position="134"/>
        <end position="227"/>
    </location>
</feature>
<evidence type="ECO:0000256" key="7">
    <source>
        <dbReference type="ARBA" id="ARBA00023242"/>
    </source>
</evidence>
<dbReference type="PANTHER" id="PTHR12855">
    <property type="entry name" value="DNA METHYLTRANSFERASE 1-ASSOCIATED PROTEIN 1 FAMILY MEMBER"/>
    <property type="match status" value="1"/>
</dbReference>
<sequence>MASHDLRDVLNLPSDHSAGPRPSKKQKTGTPRPNLKGLAREVQNLGGDNPIAIVPEVSIFKKRRIASRKPVTKWELKAFTNSARADDGALVLRHWKRKSEAETPSESVEDRGSQQPDGMAVDGERDTDKVDDSAFAKFNVRVAVPQYNEDQYHRNLQHNDWTKEETDYLLGLAEDYDLRWAIIWDRYDFTPKTAEIETDSNVSTAVFKPRSMEDLKARYYEVAAKMMAVQKAAQYMTGPEFELYETMQNFNPDQELRRKKFALETMSRSKDEAREEESLLLEIKRIMARTERFNEERRELYNRLDYPSTDSDINSFKSSAGLQTLLQNLMNVDKSKKRKSIIVPGAEAATPTTAVPGSAVSETAPPNNTNNSTSNRRESIAASVPGGGHRDSTAGTPATPVEPAAPNAANKKKGAAPPERRKLTEQEETIYGLMHHERLGSGPTFRYEKINKLYSHKSGQQQLRITNALAELDVPPRLAMPTAAVTAQFELLWAAVTSLVDLRKVCDKLDGEIKIEEAKKAERDKARGISGGDVKDKEQSGGKTKPGATSTSGEGRPGTKRPASSGGGDKLAAPRPSSSGTHKRSASVLSSTSDKSSKRQKK</sequence>